<reference evidence="5" key="3">
    <citation type="journal article" date="2016" name="Genome Announc.">
        <title>Revised genome sequence of the purple photosynthetic bacterium Blastochloris viridis.</title>
        <authorList>
            <person name="Liu L.N."/>
            <person name="Faulkner M."/>
            <person name="Liu X."/>
            <person name="Huang F."/>
            <person name="Darby A.C."/>
            <person name="Hall N."/>
        </authorList>
    </citation>
    <scope>NUCLEOTIDE SEQUENCE [LARGE SCALE GENOMIC DNA]</scope>
    <source>
        <strain evidence="5">ATCC 19567 / DSM 133 / F</strain>
    </source>
</reference>
<protein>
    <submittedName>
        <fullName evidence="4">Uncharacterized protein</fullName>
    </submittedName>
</protein>
<organism evidence="4 5">
    <name type="scientific">Blastochloris viridis</name>
    <name type="common">Rhodopseudomonas viridis</name>
    <dbReference type="NCBI Taxonomy" id="1079"/>
    <lineage>
        <taxon>Bacteria</taxon>
        <taxon>Pseudomonadati</taxon>
        <taxon>Pseudomonadota</taxon>
        <taxon>Alphaproteobacteria</taxon>
        <taxon>Hyphomicrobiales</taxon>
        <taxon>Blastochloridaceae</taxon>
        <taxon>Blastochloris</taxon>
    </lineage>
</organism>
<dbReference type="AlphaFoldDB" id="A0A0H5B9Q7"/>
<gene>
    <name evidence="3" type="ORF">BV133_1359</name>
    <name evidence="4" type="ORF">BVIRIDIS_27480</name>
</gene>
<accession>A0A0H5B9Q7</accession>
<reference evidence="4" key="2">
    <citation type="submission" date="2015-11" db="EMBL/GenBank/DDBJ databases">
        <authorList>
            <person name="Zhang Y."/>
            <person name="Guo Z."/>
        </authorList>
    </citation>
    <scope>NUCLEOTIDE SEQUENCE</scope>
    <source>
        <strain evidence="4">1</strain>
    </source>
</reference>
<proteinExistence type="predicted"/>
<dbReference type="EMBL" id="AP014854">
    <property type="protein sequence ID" value="BAR98952.1"/>
    <property type="molecule type" value="Genomic_DNA"/>
</dbReference>
<name>A0A0H5B9Q7_BLAVI</name>
<feature type="signal peptide" evidence="2">
    <location>
        <begin position="1"/>
        <end position="27"/>
    </location>
</feature>
<evidence type="ECO:0000313" key="4">
    <source>
        <dbReference type="EMBL" id="CUU43722.1"/>
    </source>
</evidence>
<sequence>MRLAGLVVSTVALAFAAATVLPSVADAQTRRSPSRLTVTPKQSYLYPGTNYPALNAADYAVDLRFRSGVPAETMTGPGGDGGRFNLPQPFELGGTRPLPF</sequence>
<reference evidence="3" key="1">
    <citation type="journal article" date="2015" name="Genome Announc.">
        <title>Complete Genome Sequence of the Bacteriochlorophyll b-Producing Photosynthetic Bacterium Blastochloris viridis.</title>
        <authorList>
            <person name="Tsukatani Y."/>
            <person name="Hirose Y."/>
            <person name="Harada J."/>
            <person name="Misawa N."/>
            <person name="Mori K."/>
            <person name="Inoue K."/>
            <person name="Tamiaki H."/>
        </authorList>
    </citation>
    <scope>NUCLEOTIDE SEQUENCE [LARGE SCALE GENOMIC DNA]</scope>
    <source>
        <strain evidence="3">DSM 133</strain>
    </source>
</reference>
<evidence type="ECO:0000313" key="5">
    <source>
        <dbReference type="Proteomes" id="UP000065734"/>
    </source>
</evidence>
<feature type="region of interest" description="Disordered" evidence="1">
    <location>
        <begin position="71"/>
        <end position="100"/>
    </location>
</feature>
<dbReference type="OrthoDB" id="8019541at2"/>
<evidence type="ECO:0000313" key="3">
    <source>
        <dbReference type="EMBL" id="BAR98952.1"/>
    </source>
</evidence>
<dbReference type="RefSeq" id="WP_055038539.1">
    <property type="nucleotide sequence ID" value="NZ_AP014854.2"/>
</dbReference>
<feature type="chain" id="PRO_5014229051" evidence="2">
    <location>
        <begin position="28"/>
        <end position="100"/>
    </location>
</feature>
<evidence type="ECO:0000256" key="1">
    <source>
        <dbReference type="SAM" id="MobiDB-lite"/>
    </source>
</evidence>
<keyword evidence="2" id="KW-0732">Signal</keyword>
<evidence type="ECO:0000256" key="2">
    <source>
        <dbReference type="SAM" id="SignalP"/>
    </source>
</evidence>
<keyword evidence="5" id="KW-1185">Reference proteome</keyword>
<dbReference type="EMBL" id="LN907867">
    <property type="protein sequence ID" value="CUU43722.1"/>
    <property type="molecule type" value="Genomic_DNA"/>
</dbReference>
<dbReference type="Proteomes" id="UP000065734">
    <property type="component" value="Chromosome I"/>
</dbReference>
<dbReference type="KEGG" id="bvr:BVIR_3304"/>